<gene>
    <name evidence="1" type="ORF">F5144DRAFT_626583</name>
</gene>
<comment type="caution">
    <text evidence="1">The sequence shown here is derived from an EMBL/GenBank/DDBJ whole genome shotgun (WGS) entry which is preliminary data.</text>
</comment>
<proteinExistence type="predicted"/>
<reference evidence="1 2" key="1">
    <citation type="journal article" date="2021" name="Nat. Commun.">
        <title>Genetic determinants of endophytism in the Arabidopsis root mycobiome.</title>
        <authorList>
            <person name="Mesny F."/>
            <person name="Miyauchi S."/>
            <person name="Thiergart T."/>
            <person name="Pickel B."/>
            <person name="Atanasova L."/>
            <person name="Karlsson M."/>
            <person name="Huettel B."/>
            <person name="Barry K.W."/>
            <person name="Haridas S."/>
            <person name="Chen C."/>
            <person name="Bauer D."/>
            <person name="Andreopoulos W."/>
            <person name="Pangilinan J."/>
            <person name="LaButti K."/>
            <person name="Riley R."/>
            <person name="Lipzen A."/>
            <person name="Clum A."/>
            <person name="Drula E."/>
            <person name="Henrissat B."/>
            <person name="Kohler A."/>
            <person name="Grigoriev I.V."/>
            <person name="Martin F.M."/>
            <person name="Hacquard S."/>
        </authorList>
    </citation>
    <scope>NUCLEOTIDE SEQUENCE [LARGE SCALE GENOMIC DNA]</scope>
    <source>
        <strain evidence="1 2">MPI-SDFR-AT-0079</strain>
    </source>
</reference>
<organism evidence="1 2">
    <name type="scientific">Chaetomium tenue</name>
    <dbReference type="NCBI Taxonomy" id="1854479"/>
    <lineage>
        <taxon>Eukaryota</taxon>
        <taxon>Fungi</taxon>
        <taxon>Dikarya</taxon>
        <taxon>Ascomycota</taxon>
        <taxon>Pezizomycotina</taxon>
        <taxon>Sordariomycetes</taxon>
        <taxon>Sordariomycetidae</taxon>
        <taxon>Sordariales</taxon>
        <taxon>Chaetomiaceae</taxon>
        <taxon>Chaetomium</taxon>
    </lineage>
</organism>
<dbReference type="Proteomes" id="UP000724584">
    <property type="component" value="Unassembled WGS sequence"/>
</dbReference>
<evidence type="ECO:0000313" key="2">
    <source>
        <dbReference type="Proteomes" id="UP000724584"/>
    </source>
</evidence>
<name>A0ACB7PF25_9PEZI</name>
<accession>A0ACB7PF25</accession>
<evidence type="ECO:0000313" key="1">
    <source>
        <dbReference type="EMBL" id="KAH6640411.1"/>
    </source>
</evidence>
<dbReference type="EMBL" id="JAGIZQ010000002">
    <property type="protein sequence ID" value="KAH6640411.1"/>
    <property type="molecule type" value="Genomic_DNA"/>
</dbReference>
<keyword evidence="2" id="KW-1185">Reference proteome</keyword>
<sequence length="183" mass="18836">MRPAPSASLSKSSVESPSLPPDSLPAPRTGPPSGSVRKEPLTLTITNTYSTTGREAFIPSEDIAASSHQGGAEESPISPDYEADVDEAPRRRTTPPLDALFAAVAIPGAQPAPRPRAEPQLPSASDRRESAPGGTLSSPELEMSPQENMPSALGVILAAMESDEADAAREGEVAAEGEGSAEP</sequence>
<protein>
    <submittedName>
        <fullName evidence="1">Uncharacterized protein</fullName>
    </submittedName>
</protein>